<evidence type="ECO:0000313" key="2">
    <source>
        <dbReference type="Proteomes" id="UP000287033"/>
    </source>
</evidence>
<dbReference type="GO" id="GO:0006915">
    <property type="term" value="P:apoptotic process"/>
    <property type="evidence" value="ECO:0007669"/>
    <property type="project" value="InterPro"/>
</dbReference>
<reference evidence="1 2" key="1">
    <citation type="journal article" date="2018" name="Nat. Ecol. Evol.">
        <title>Shark genomes provide insights into elasmobranch evolution and the origin of vertebrates.</title>
        <authorList>
            <person name="Hara Y"/>
            <person name="Yamaguchi K"/>
            <person name="Onimaru K"/>
            <person name="Kadota M"/>
            <person name="Koyanagi M"/>
            <person name="Keeley SD"/>
            <person name="Tatsumi K"/>
            <person name="Tanaka K"/>
            <person name="Motone F"/>
            <person name="Kageyama Y"/>
            <person name="Nozu R"/>
            <person name="Adachi N"/>
            <person name="Nishimura O"/>
            <person name="Nakagawa R"/>
            <person name="Tanegashima C"/>
            <person name="Kiyatake I"/>
            <person name="Matsumoto R"/>
            <person name="Murakumo K"/>
            <person name="Nishida K"/>
            <person name="Terakita A"/>
            <person name="Kuratani S"/>
            <person name="Sato K"/>
            <person name="Hyodo S Kuraku.S."/>
        </authorList>
    </citation>
    <scope>NUCLEOTIDE SEQUENCE [LARGE SCALE GENOMIC DNA]</scope>
</reference>
<feature type="non-terminal residue" evidence="1">
    <location>
        <position position="1"/>
    </location>
</feature>
<dbReference type="Proteomes" id="UP000287033">
    <property type="component" value="Unassembled WGS sequence"/>
</dbReference>
<dbReference type="AlphaFoldDB" id="A0A401TYY7"/>
<proteinExistence type="predicted"/>
<organism evidence="1 2">
    <name type="scientific">Chiloscyllium punctatum</name>
    <name type="common">Brownbanded bambooshark</name>
    <name type="synonym">Hemiscyllium punctatum</name>
    <dbReference type="NCBI Taxonomy" id="137246"/>
    <lineage>
        <taxon>Eukaryota</taxon>
        <taxon>Metazoa</taxon>
        <taxon>Chordata</taxon>
        <taxon>Craniata</taxon>
        <taxon>Vertebrata</taxon>
        <taxon>Chondrichthyes</taxon>
        <taxon>Elasmobranchii</taxon>
        <taxon>Galeomorphii</taxon>
        <taxon>Galeoidea</taxon>
        <taxon>Orectolobiformes</taxon>
        <taxon>Hemiscylliidae</taxon>
        <taxon>Chiloscyllium</taxon>
    </lineage>
</organism>
<dbReference type="Pfam" id="PF10514">
    <property type="entry name" value="Bcl-2_BAD"/>
    <property type="match status" value="1"/>
</dbReference>
<dbReference type="InterPro" id="IPR018868">
    <property type="entry name" value="BAD"/>
</dbReference>
<dbReference type="PANTHER" id="PTHR28540:SF1">
    <property type="entry name" value="BCL2-ASSOCIATED AGONIST OF CELL DEATH"/>
    <property type="match status" value="1"/>
</dbReference>
<evidence type="ECO:0000313" key="1">
    <source>
        <dbReference type="EMBL" id="GCC47835.1"/>
    </source>
</evidence>
<dbReference type="OrthoDB" id="9950747at2759"/>
<name>A0A401TYY7_CHIPU</name>
<keyword evidence="2" id="KW-1185">Reference proteome</keyword>
<dbReference type="PANTHER" id="PTHR28540">
    <property type="entry name" value="BCL2-ASSOCIATED AGONIST OF CELL DEATH"/>
    <property type="match status" value="1"/>
</dbReference>
<protein>
    <submittedName>
        <fullName evidence="1">Uncharacterized protein</fullName>
    </submittedName>
</protein>
<gene>
    <name evidence="1" type="ORF">chiPu_0031943</name>
</gene>
<sequence length="83" mass="9537">AETVVFQDGIPIARRATLPEVELLEDVSVFRNRTRSVPPNFWLAVQYGRELRRMSDEFVSSYIERKVGLEYGPPPPPPIPNRL</sequence>
<comment type="caution">
    <text evidence="1">The sequence shown here is derived from an EMBL/GenBank/DDBJ whole genome shotgun (WGS) entry which is preliminary data.</text>
</comment>
<accession>A0A401TYY7</accession>
<dbReference type="EMBL" id="BEZZ01223019">
    <property type="protein sequence ID" value="GCC47835.1"/>
    <property type="molecule type" value="Genomic_DNA"/>
</dbReference>